<keyword evidence="3" id="KW-1185">Reference proteome</keyword>
<dbReference type="InterPro" id="IPR036780">
    <property type="entry name" value="PG1857-like_sf"/>
</dbReference>
<reference evidence="2 3" key="1">
    <citation type="submission" date="2010-12" db="EMBL/GenBank/DDBJ databases">
        <title>Complete sequence of Desulfurispirillum indicum S5.</title>
        <authorList>
            <consortium name="US DOE Joint Genome Institute"/>
            <person name="Lucas S."/>
            <person name="Copeland A."/>
            <person name="Lapidus A."/>
            <person name="Cheng J.-F."/>
            <person name="Goodwin L."/>
            <person name="Pitluck S."/>
            <person name="Chertkov O."/>
            <person name="Held B."/>
            <person name="Detter J.C."/>
            <person name="Han C."/>
            <person name="Tapia R."/>
            <person name="Land M."/>
            <person name="Hauser L."/>
            <person name="Kyrpides N."/>
            <person name="Ivanova N."/>
            <person name="Mikhailova N."/>
            <person name="Haggblom M."/>
            <person name="Rauschenbach I."/>
            <person name="Bini E."/>
            <person name="Woyke T."/>
        </authorList>
    </citation>
    <scope>NUCLEOTIDE SEQUENCE [LARGE SCALE GENOMIC DNA]</scope>
    <source>
        <strain evidence="3">ATCC BAA-1389 / DSM 22839 / S5</strain>
    </source>
</reference>
<evidence type="ECO:0000259" key="1">
    <source>
        <dbReference type="Pfam" id="PF09633"/>
    </source>
</evidence>
<dbReference type="InParanoid" id="E6W322"/>
<evidence type="ECO:0000313" key="3">
    <source>
        <dbReference type="Proteomes" id="UP000002572"/>
    </source>
</evidence>
<accession>E6W322</accession>
<dbReference type="OrthoDB" id="8138867at2"/>
<dbReference type="STRING" id="653733.Selin_0945"/>
<dbReference type="RefSeq" id="WP_013505567.1">
    <property type="nucleotide sequence ID" value="NC_014836.1"/>
</dbReference>
<dbReference type="SUPFAM" id="SSF160448">
    <property type="entry name" value="PG1857-like"/>
    <property type="match status" value="1"/>
</dbReference>
<organism evidence="2 3">
    <name type="scientific">Desulfurispirillum indicum (strain ATCC BAA-1389 / DSM 22839 / S5)</name>
    <dbReference type="NCBI Taxonomy" id="653733"/>
    <lineage>
        <taxon>Bacteria</taxon>
        <taxon>Pseudomonadati</taxon>
        <taxon>Chrysiogenota</taxon>
        <taxon>Chrysiogenia</taxon>
        <taxon>Chrysiogenales</taxon>
        <taxon>Chrysiogenaceae</taxon>
        <taxon>Desulfurispirillum</taxon>
    </lineage>
</organism>
<dbReference type="InterPro" id="IPR018594">
    <property type="entry name" value="DUF2023"/>
</dbReference>
<gene>
    <name evidence="2" type="ordered locus">Selin_0945</name>
</gene>
<dbReference type="Pfam" id="PF09633">
    <property type="entry name" value="DUF2023"/>
    <property type="match status" value="1"/>
</dbReference>
<dbReference type="HOGENOM" id="CLU_145389_0_0_0"/>
<dbReference type="Proteomes" id="UP000002572">
    <property type="component" value="Chromosome"/>
</dbReference>
<sequence>MQVFHHHIYEFKKGLRNLILHTAPATHRSLVIKKLEHHGIDYLIYDQAPGKINIFFGDPSCIQVLRLIGKQSLNHFTLEEDFMLGIMLGYDRKKQCERYITRSAKAQAVQELTG</sequence>
<dbReference type="AlphaFoldDB" id="E6W322"/>
<evidence type="ECO:0000313" key="2">
    <source>
        <dbReference type="EMBL" id="ADU65683.1"/>
    </source>
</evidence>
<dbReference type="Gene3D" id="3.30.2190.10">
    <property type="entry name" value="PG1857-like"/>
    <property type="match status" value="1"/>
</dbReference>
<dbReference type="KEGG" id="din:Selin_0945"/>
<dbReference type="eggNOG" id="ENOG5032RXB">
    <property type="taxonomic scope" value="Bacteria"/>
</dbReference>
<proteinExistence type="predicted"/>
<name>E6W322_DESIS</name>
<feature type="domain" description="DUF2023" evidence="1">
    <location>
        <begin position="2"/>
        <end position="102"/>
    </location>
</feature>
<dbReference type="EMBL" id="CP002432">
    <property type="protein sequence ID" value="ADU65683.1"/>
    <property type="molecule type" value="Genomic_DNA"/>
</dbReference>
<protein>
    <recommendedName>
        <fullName evidence="1">DUF2023 domain-containing protein</fullName>
    </recommendedName>
</protein>